<keyword evidence="1" id="KW-0732">Signal</keyword>
<dbReference type="Pfam" id="PF07676">
    <property type="entry name" value="PD40"/>
    <property type="match status" value="2"/>
</dbReference>
<dbReference type="InterPro" id="IPR011042">
    <property type="entry name" value="6-blade_b-propeller_TolB-like"/>
</dbReference>
<evidence type="ECO:0000313" key="3">
    <source>
        <dbReference type="Proteomes" id="UP000683507"/>
    </source>
</evidence>
<proteinExistence type="predicted"/>
<dbReference type="InterPro" id="IPR011990">
    <property type="entry name" value="TPR-like_helical_dom_sf"/>
</dbReference>
<protein>
    <recommendedName>
        <fullName evidence="4">OmpA-like domain-containing protein</fullName>
    </recommendedName>
</protein>
<organism evidence="2 3">
    <name type="scientific">Parvicella tangerina</name>
    <dbReference type="NCBI Taxonomy" id="2829795"/>
    <lineage>
        <taxon>Bacteria</taxon>
        <taxon>Pseudomonadati</taxon>
        <taxon>Bacteroidota</taxon>
        <taxon>Flavobacteriia</taxon>
        <taxon>Flavobacteriales</taxon>
        <taxon>Parvicellaceae</taxon>
        <taxon>Parvicella</taxon>
    </lineage>
</organism>
<sequence>MTIFKRLFFVTFLGVFASSSAWTQFDPDKFQESLKEASFEEKFEAANLLMEDQLYTYAADVLESLVEEQPDNANVNYKLGYCLLHISNRRAEALPYLKKAEKGISKKYNPFSPMETASPFETHFYLARAYHLNEKLDDAIENFNAFLDDVKSKHVLYDKAELYIKQCNVAKQELADPKEYKIANIGEPINGPDEDFSPVVTLDEGAMYFTSRRLRPDSSNIKFFSPQDGMHYEDVYVSYYDFKKEEWGDPEVISTISSPKSNQATISVSSDGQQLFIYKDLNGNGEIYVAQNEGETFGTPMSMGDEINTEYWETHATLSADGKTLYFVSDRPGGLGGRDIYRCKKLPNGQWSKALNLGAPINTPYDEDSPFLHPFGNVLYYSSNGENSIGGFDIYFAEEGTDEMGNVTWTNPQNMGYPLNTVDDDVFFTTNARGDQGYYSSAKKGGQGQKDIYTVSFKSVKDKFAILKGYIDPGSAEKLPEGIIIYVYDLTSGGEPQQYSPNKRNGSYIFKLTPCNEYEVEYTMNDEPFYTTEFEVPCESNYQETNIVLNLDGVRLDGKDPSTEVDTAATELPEGDKDKWKYRLLVNDKPYLKSGLVEFLDGELVAFSELLDDEGYFKYRELESNDKPLIIVDVDDPTLCDKLVLKLYDENGKLIKETTRDVRCKSSVVQAGDLPKYEYQEFYGYNKKGVNKKKEWDKYVETVTELIEKRGYAQVEVEGSASYVPTRTYKNNSDLSAKRANDGKEKLLKELKKRGVDTSKVKFVTENSRVQGPKYEGDFKNTEKYGKYQYLKMKAY</sequence>
<dbReference type="EMBL" id="OU015584">
    <property type="protein sequence ID" value="CAG5084612.1"/>
    <property type="molecule type" value="Genomic_DNA"/>
</dbReference>
<dbReference type="InterPro" id="IPR011659">
    <property type="entry name" value="WD40"/>
</dbReference>
<dbReference type="Gene3D" id="1.25.40.10">
    <property type="entry name" value="Tetratricopeptide repeat domain"/>
    <property type="match status" value="1"/>
</dbReference>
<feature type="chain" id="PRO_5037391013" description="OmpA-like domain-containing protein" evidence="1">
    <location>
        <begin position="22"/>
        <end position="796"/>
    </location>
</feature>
<dbReference type="AlphaFoldDB" id="A0A916JNV4"/>
<gene>
    <name evidence="2" type="ORF">CRYO30217_02520</name>
</gene>
<dbReference type="Gene3D" id="2.120.10.30">
    <property type="entry name" value="TolB, C-terminal domain"/>
    <property type="match status" value="1"/>
</dbReference>
<evidence type="ECO:0000256" key="1">
    <source>
        <dbReference type="SAM" id="SignalP"/>
    </source>
</evidence>
<dbReference type="Proteomes" id="UP000683507">
    <property type="component" value="Chromosome"/>
</dbReference>
<name>A0A916JNV4_9FLAO</name>
<dbReference type="SUPFAM" id="SSF48452">
    <property type="entry name" value="TPR-like"/>
    <property type="match status" value="1"/>
</dbReference>
<evidence type="ECO:0000313" key="2">
    <source>
        <dbReference type="EMBL" id="CAG5084612.1"/>
    </source>
</evidence>
<reference evidence="2" key="1">
    <citation type="submission" date="2021-04" db="EMBL/GenBank/DDBJ databases">
        <authorList>
            <person name="Rodrigo-Torres L."/>
            <person name="Arahal R. D."/>
            <person name="Lucena T."/>
        </authorList>
    </citation>
    <scope>NUCLEOTIDE SEQUENCE</scope>
    <source>
        <strain evidence="2">AS29M-1</strain>
    </source>
</reference>
<evidence type="ECO:0008006" key="4">
    <source>
        <dbReference type="Google" id="ProtNLM"/>
    </source>
</evidence>
<dbReference type="RefSeq" id="WP_258542743.1">
    <property type="nucleotide sequence ID" value="NZ_OU015584.1"/>
</dbReference>
<feature type="signal peptide" evidence="1">
    <location>
        <begin position="1"/>
        <end position="21"/>
    </location>
</feature>
<dbReference type="SUPFAM" id="SSF82171">
    <property type="entry name" value="DPP6 N-terminal domain-like"/>
    <property type="match status" value="1"/>
</dbReference>
<dbReference type="KEGG" id="ptan:CRYO30217_02520"/>
<accession>A0A916JNV4</accession>
<keyword evidence="3" id="KW-1185">Reference proteome</keyword>